<dbReference type="Gene3D" id="1.10.1760.20">
    <property type="match status" value="1"/>
</dbReference>
<keyword evidence="1 3" id="KW-0812">Transmembrane</keyword>
<gene>
    <name evidence="4" type="ORF">CP523_01390</name>
    <name evidence="5" type="ORF">NH397_09695</name>
</gene>
<dbReference type="GeneID" id="303559330"/>
<evidence type="ECO:0000313" key="7">
    <source>
        <dbReference type="Proteomes" id="UP001055437"/>
    </source>
</evidence>
<evidence type="ECO:0000256" key="2">
    <source>
        <dbReference type="ARBA" id="ARBA00022989"/>
    </source>
</evidence>
<keyword evidence="7" id="KW-1185">Reference proteome</keyword>
<reference evidence="5" key="2">
    <citation type="submission" date="2022-06" db="EMBL/GenBank/DDBJ databases">
        <authorList>
            <person name="Holder M.E."/>
            <person name="Ajami N.J."/>
            <person name="Petrosino J.F."/>
        </authorList>
    </citation>
    <scope>NUCLEOTIDE SEQUENCE</scope>
    <source>
        <strain evidence="5">RMA 8861</strain>
    </source>
</reference>
<dbReference type="OrthoDB" id="411368at2"/>
<sequence length="173" mass="19061">MIETTKRNRTISLIKMAVMAALVCFATFSFKVPTLNGYTHLGDSMIFISVVLLGGRKGAFAGAMGAALADLIGGYMIWIIPTFIIKYAMAVIMSFFIMKFKNEKSYNWIIGAVLGAIVQIMGYTFTNYILFGLSYAVAEFWGLIVQSIAGLICAIVIITMLVKSNLLNRLKEK</sequence>
<dbReference type="PANTHER" id="PTHR37815">
    <property type="entry name" value="UPF0397 PROTEIN BC_2624-RELATED"/>
    <property type="match status" value="1"/>
</dbReference>
<feature type="transmembrane region" description="Helical" evidence="3">
    <location>
        <begin position="75"/>
        <end position="96"/>
    </location>
</feature>
<feature type="transmembrane region" description="Helical" evidence="3">
    <location>
        <begin position="143"/>
        <end position="162"/>
    </location>
</feature>
<feature type="transmembrane region" description="Helical" evidence="3">
    <location>
        <begin position="108"/>
        <end position="131"/>
    </location>
</feature>
<proteinExistence type="predicted"/>
<dbReference type="RefSeq" id="WP_066675585.1">
    <property type="nucleotide sequence ID" value="NZ_CABMIZ010000010.1"/>
</dbReference>
<dbReference type="Pfam" id="PF07155">
    <property type="entry name" value="ECF-ribofla_trS"/>
    <property type="match status" value="1"/>
</dbReference>
<evidence type="ECO:0000313" key="4">
    <source>
        <dbReference type="EMBL" id="AYE33205.1"/>
    </source>
</evidence>
<dbReference type="Proteomes" id="UP000280586">
    <property type="component" value="Chromosome"/>
</dbReference>
<dbReference type="AlphaFoldDB" id="A0A9N7JJ57"/>
<name>A0A9N7JJ57_CLOSE</name>
<evidence type="ECO:0000256" key="3">
    <source>
        <dbReference type="SAM" id="Phobius"/>
    </source>
</evidence>
<feature type="transmembrane region" description="Helical" evidence="3">
    <location>
        <begin position="12"/>
        <end position="30"/>
    </location>
</feature>
<dbReference type="EMBL" id="CP099799">
    <property type="protein sequence ID" value="USR99778.1"/>
    <property type="molecule type" value="Genomic_DNA"/>
</dbReference>
<evidence type="ECO:0000256" key="1">
    <source>
        <dbReference type="ARBA" id="ARBA00022692"/>
    </source>
</evidence>
<dbReference type="InterPro" id="IPR009825">
    <property type="entry name" value="ECF_substrate-spec-like"/>
</dbReference>
<dbReference type="KEGG" id="csep:CP523_01390"/>
<evidence type="ECO:0000313" key="6">
    <source>
        <dbReference type="Proteomes" id="UP000280586"/>
    </source>
</evidence>
<dbReference type="GO" id="GO:0016020">
    <property type="term" value="C:membrane"/>
    <property type="evidence" value="ECO:0007669"/>
    <property type="project" value="InterPro"/>
</dbReference>
<dbReference type="EMBL" id="CP023671">
    <property type="protein sequence ID" value="AYE33205.1"/>
    <property type="molecule type" value="Genomic_DNA"/>
</dbReference>
<accession>A0A9N7JJ57</accession>
<evidence type="ECO:0000313" key="5">
    <source>
        <dbReference type="EMBL" id="USR99778.1"/>
    </source>
</evidence>
<organism evidence="4 6">
    <name type="scientific">Clostridium septicum</name>
    <dbReference type="NCBI Taxonomy" id="1504"/>
    <lineage>
        <taxon>Bacteria</taxon>
        <taxon>Bacillati</taxon>
        <taxon>Bacillota</taxon>
        <taxon>Clostridia</taxon>
        <taxon>Eubacteriales</taxon>
        <taxon>Clostridiaceae</taxon>
        <taxon>Clostridium</taxon>
    </lineage>
</organism>
<keyword evidence="2 3" id="KW-1133">Transmembrane helix</keyword>
<keyword evidence="3" id="KW-0472">Membrane</keyword>
<dbReference type="Proteomes" id="UP001055437">
    <property type="component" value="Chromosome"/>
</dbReference>
<dbReference type="PANTHER" id="PTHR37815:SF3">
    <property type="entry name" value="UPF0397 PROTEIN SPR0429"/>
    <property type="match status" value="1"/>
</dbReference>
<protein>
    <submittedName>
        <fullName evidence="4">ECF transporter S component</fullName>
    </submittedName>
</protein>
<reference evidence="4 6" key="1">
    <citation type="submission" date="2017-09" db="EMBL/GenBank/DDBJ databases">
        <authorList>
            <person name="Thomas P."/>
            <person name="Seyboldt C."/>
        </authorList>
    </citation>
    <scope>NUCLEOTIDE SEQUENCE [LARGE SCALE GENOMIC DNA]</scope>
    <source>
        <strain evidence="4 6">DSM 7534</strain>
    </source>
</reference>